<dbReference type="InterPro" id="IPR046537">
    <property type="entry name" value="DUF6602"/>
</dbReference>
<sequence>MTLSLCLRKLIQKPWQKIDRHAEFRVFRSATLLWRVANAGRVVDRDRAFHSEGWEWEGVMSKLRVFMRVPRQRRELGSIPPLEGQDSLLLWIDELAKVLQAEARLAGLLGHGAMVGNAREFFVQRVLRTVVPPRLHFGTGVIVDANGGRSKQIDVIVYDPDFPVMETQPGQGLYPIEGVICAIEVKSQIDKPKLHQAIENCYSVTSLSPFEGAGFRPSTAVFAYDTTVKGKEAFADHVSEWIDLKNVHLEDCNRLPEMIVAGSKLGLCRGGWFHNELAGQDRKKIDKASGKHAEILFAAWEVGNPFAWLLINLLLYCTVRASESHKAAFERYLPIRQLFDRDLDGREYCYHVAQWKNRPRADDVGE</sequence>
<dbReference type="CDD" id="cd21173">
    <property type="entry name" value="NucC-like"/>
    <property type="match status" value="1"/>
</dbReference>
<dbReference type="EMBL" id="CP037423">
    <property type="protein sequence ID" value="QDV44099.1"/>
    <property type="molecule type" value="Genomic_DNA"/>
</dbReference>
<evidence type="ECO:0000313" key="3">
    <source>
        <dbReference type="Proteomes" id="UP000319004"/>
    </source>
</evidence>
<dbReference type="KEGG" id="snep:Enr13x_39600"/>
<dbReference type="Pfam" id="PF20247">
    <property type="entry name" value="DUF6602"/>
    <property type="match status" value="1"/>
</dbReference>
<proteinExistence type="predicted"/>
<organism evidence="2 3">
    <name type="scientific">Stieleria neptunia</name>
    <dbReference type="NCBI Taxonomy" id="2527979"/>
    <lineage>
        <taxon>Bacteria</taxon>
        <taxon>Pseudomonadati</taxon>
        <taxon>Planctomycetota</taxon>
        <taxon>Planctomycetia</taxon>
        <taxon>Pirellulales</taxon>
        <taxon>Pirellulaceae</taxon>
        <taxon>Stieleria</taxon>
    </lineage>
</organism>
<gene>
    <name evidence="2" type="ORF">Enr13x_39600</name>
</gene>
<reference evidence="2 3" key="1">
    <citation type="submission" date="2019-03" db="EMBL/GenBank/DDBJ databases">
        <title>Deep-cultivation of Planctomycetes and their phenomic and genomic characterization uncovers novel biology.</title>
        <authorList>
            <person name="Wiegand S."/>
            <person name="Jogler M."/>
            <person name="Boedeker C."/>
            <person name="Pinto D."/>
            <person name="Vollmers J."/>
            <person name="Rivas-Marin E."/>
            <person name="Kohn T."/>
            <person name="Peeters S.H."/>
            <person name="Heuer A."/>
            <person name="Rast P."/>
            <person name="Oberbeckmann S."/>
            <person name="Bunk B."/>
            <person name="Jeske O."/>
            <person name="Meyerdierks A."/>
            <person name="Storesund J.E."/>
            <person name="Kallscheuer N."/>
            <person name="Luecker S."/>
            <person name="Lage O.M."/>
            <person name="Pohl T."/>
            <person name="Merkel B.J."/>
            <person name="Hornburger P."/>
            <person name="Mueller R.-W."/>
            <person name="Bruemmer F."/>
            <person name="Labrenz M."/>
            <person name="Spormann A.M."/>
            <person name="Op den Camp H."/>
            <person name="Overmann J."/>
            <person name="Amann R."/>
            <person name="Jetten M.S.M."/>
            <person name="Mascher T."/>
            <person name="Medema M.H."/>
            <person name="Devos D.P."/>
            <person name="Kaster A.-K."/>
            <person name="Ovreas L."/>
            <person name="Rohde M."/>
            <person name="Galperin M.Y."/>
            <person name="Jogler C."/>
        </authorList>
    </citation>
    <scope>NUCLEOTIDE SEQUENCE [LARGE SCALE GENOMIC DNA]</scope>
    <source>
        <strain evidence="2 3">Enr13</strain>
    </source>
</reference>
<name>A0A518HTA8_9BACT</name>
<evidence type="ECO:0000313" key="2">
    <source>
        <dbReference type="EMBL" id="QDV44099.1"/>
    </source>
</evidence>
<evidence type="ECO:0000259" key="1">
    <source>
        <dbReference type="Pfam" id="PF20247"/>
    </source>
</evidence>
<dbReference type="RefSeq" id="WP_145388490.1">
    <property type="nucleotide sequence ID" value="NZ_CP037423.1"/>
</dbReference>
<dbReference type="Proteomes" id="UP000319004">
    <property type="component" value="Chromosome"/>
</dbReference>
<dbReference type="AlphaFoldDB" id="A0A518HTA8"/>
<feature type="domain" description="DUF6602" evidence="1">
    <location>
        <begin position="111"/>
        <end position="207"/>
    </location>
</feature>
<keyword evidence="3" id="KW-1185">Reference proteome</keyword>
<dbReference type="OrthoDB" id="337432at2"/>
<protein>
    <recommendedName>
        <fullName evidence="1">DUF6602 domain-containing protein</fullName>
    </recommendedName>
</protein>
<accession>A0A518HTA8</accession>